<dbReference type="SUPFAM" id="SSF81383">
    <property type="entry name" value="F-box domain"/>
    <property type="match status" value="1"/>
</dbReference>
<proteinExistence type="predicted"/>
<dbReference type="AlphaFoldDB" id="A0AAN7SB10"/>
<comment type="subcellular location">
    <subcellularLocation>
        <location evidence="1 6">Cytoplasm</location>
    </subcellularLocation>
</comment>
<evidence type="ECO:0000256" key="3">
    <source>
        <dbReference type="ARBA" id="ARBA00022490"/>
    </source>
</evidence>
<dbReference type="CDD" id="cd22089">
    <property type="entry name" value="F-box_FBXO9"/>
    <property type="match status" value="1"/>
</dbReference>
<dbReference type="InterPro" id="IPR045464">
    <property type="entry name" value="Hrt3/FBXO9_C"/>
</dbReference>
<evidence type="ECO:0000256" key="1">
    <source>
        <dbReference type="ARBA" id="ARBA00004496"/>
    </source>
</evidence>
<organism evidence="8 9">
    <name type="scientific">Mycteria americana</name>
    <name type="common">Wood stork</name>
    <dbReference type="NCBI Taxonomy" id="33587"/>
    <lineage>
        <taxon>Eukaryota</taxon>
        <taxon>Metazoa</taxon>
        <taxon>Chordata</taxon>
        <taxon>Craniata</taxon>
        <taxon>Vertebrata</taxon>
        <taxon>Euteleostomi</taxon>
        <taxon>Archelosauria</taxon>
        <taxon>Archosauria</taxon>
        <taxon>Dinosauria</taxon>
        <taxon>Saurischia</taxon>
        <taxon>Theropoda</taxon>
        <taxon>Coelurosauria</taxon>
        <taxon>Aves</taxon>
        <taxon>Neognathae</taxon>
        <taxon>Neoaves</taxon>
        <taxon>Aequornithes</taxon>
        <taxon>Ciconiiformes</taxon>
        <taxon>Ciconiidae</taxon>
        <taxon>Mycteria</taxon>
    </lineage>
</organism>
<dbReference type="Pfam" id="PF12937">
    <property type="entry name" value="F-box-like"/>
    <property type="match status" value="1"/>
</dbReference>
<feature type="domain" description="F-box" evidence="7">
    <location>
        <begin position="367"/>
        <end position="418"/>
    </location>
</feature>
<protein>
    <recommendedName>
        <fullName evidence="6">F-box only protein</fullName>
    </recommendedName>
</protein>
<dbReference type="InterPro" id="IPR001810">
    <property type="entry name" value="F-box_dom"/>
</dbReference>
<comment type="subunit">
    <text evidence="6">Part of the SCF (SKP1-CUL1-F-box) E3 ubiquitin-protein ligase complex SCF(FBXO9).</text>
</comment>
<evidence type="ECO:0000256" key="6">
    <source>
        <dbReference type="RuleBase" id="RU369085"/>
    </source>
</evidence>
<dbReference type="GO" id="GO:0005737">
    <property type="term" value="C:cytoplasm"/>
    <property type="evidence" value="ECO:0007669"/>
    <property type="project" value="UniProtKB-SubCell"/>
</dbReference>
<comment type="caution">
    <text evidence="8">The sequence shown here is derived from an EMBL/GenBank/DDBJ whole genome shotgun (WGS) entry which is preliminary data.</text>
</comment>
<dbReference type="GO" id="GO:0016567">
    <property type="term" value="P:protein ubiquitination"/>
    <property type="evidence" value="ECO:0007669"/>
    <property type="project" value="UniProtKB-UniRule"/>
</dbReference>
<dbReference type="Proteomes" id="UP001333110">
    <property type="component" value="Unassembled WGS sequence"/>
</dbReference>
<sequence>MFRAQWMFELAPGMSSSGLEPLPCRASSRGPGVKSVDARGKQEIAKEEKAKELFLKAVEEEQNGALYEAIKFYRLAMQLVPDIEFKITYTRSPDGDGVGKRCLSDTRLGGSVDLLEGRKALQKDLDRLDRWAEANCMGFNKAKCKILHLAHNNLMQRYRLGEEWLESCLVEKDLGVLVDSWLNMSQQCVQVAKKANSILACIRNSVASRTREVIFWAPHYKRDIEVLENVQRRATRLVKGLEQKSSEERLRELGLFSLEKRRLRGDLIAPYNYLKGGCSEVGVDLFSQVTSDRTRGNGLKLRQGRFGLDIRNNFFSERVVKHWNRLPGVEDNKEDDKMADLLSDFQQQLTLQESSVKLCQPEVDVSQTHISVLPMEVLMYIFRWVVSSDLDLRSLEQLSLVCRGFYICARDPEIWHQVCLKIWGRSCNKLVPYASWREMFLERPRVRFDGVYISKTIYIRQGEQSLDGFYRAWHQVEYYRYLRFFPDGQVMMLTTPEDPQSIVPRLRTKNTRTDAILLGHYRLSQETDNQTKVFAVLMKKKEEKPIDYHKYRYFRRVPAQETDHSFHVGLQLCSSGRQRFNKLVWIHHSCHITYKSTGETAVTTFDIDKMYTPLFFARVKSFTAFSEKPL</sequence>
<comment type="pathway">
    <text evidence="2 6">Protein modification; protein ubiquitination.</text>
</comment>
<dbReference type="GO" id="GO:0019005">
    <property type="term" value="C:SCF ubiquitin ligase complex"/>
    <property type="evidence" value="ECO:0007669"/>
    <property type="project" value="UniProtKB-UniRule"/>
</dbReference>
<keyword evidence="5" id="KW-0802">TPR repeat</keyword>
<dbReference type="PROSITE" id="PS50181">
    <property type="entry name" value="FBOX"/>
    <property type="match status" value="1"/>
</dbReference>
<dbReference type="InterPro" id="IPR036047">
    <property type="entry name" value="F-box-like_dom_sf"/>
</dbReference>
<dbReference type="EMBL" id="JAUNZN010000003">
    <property type="protein sequence ID" value="KAK4824971.1"/>
    <property type="molecule type" value="Genomic_DNA"/>
</dbReference>
<evidence type="ECO:0000256" key="4">
    <source>
        <dbReference type="ARBA" id="ARBA00022786"/>
    </source>
</evidence>
<dbReference type="Pfam" id="PF19270">
    <property type="entry name" value="FBO_C"/>
    <property type="match status" value="1"/>
</dbReference>
<evidence type="ECO:0000313" key="8">
    <source>
        <dbReference type="EMBL" id="KAK4824971.1"/>
    </source>
</evidence>
<evidence type="ECO:0000259" key="7">
    <source>
        <dbReference type="PROSITE" id="PS50181"/>
    </source>
</evidence>
<reference evidence="8 9" key="1">
    <citation type="journal article" date="2023" name="J. Hered.">
        <title>Chromosome-level genome of the wood stork (Mycteria americana) provides insight into avian chromosome evolution.</title>
        <authorList>
            <person name="Flamio R. Jr."/>
            <person name="Ramstad K.M."/>
        </authorList>
    </citation>
    <scope>NUCLEOTIDE SEQUENCE [LARGE SCALE GENOMIC DNA]</scope>
    <source>
        <strain evidence="8">JAX WOST 10</strain>
    </source>
</reference>
<gene>
    <name evidence="8" type="ORF">QYF61_022497</name>
</gene>
<keyword evidence="3 6" id="KW-0963">Cytoplasm</keyword>
<dbReference type="FunFam" id="1.20.1280.50:FF:000012">
    <property type="entry name" value="F-box only protein 9"/>
    <property type="match status" value="1"/>
</dbReference>
<keyword evidence="4 6" id="KW-0833">Ubl conjugation pathway</keyword>
<name>A0AAN7SB10_MYCAM</name>
<accession>A0AAN7SB10</accession>
<evidence type="ECO:0000256" key="2">
    <source>
        <dbReference type="ARBA" id="ARBA00004906"/>
    </source>
</evidence>
<dbReference type="Gene3D" id="1.20.1280.50">
    <property type="match status" value="1"/>
</dbReference>
<dbReference type="PANTHER" id="PTHR12874">
    <property type="entry name" value="F-BOX ONLY PROTEIN 48-RELATED"/>
    <property type="match status" value="1"/>
</dbReference>
<comment type="function">
    <text evidence="6">Substrate recognition component of a SCF (SKP1-CUL1-F-box protein) E3 ubiquitin-protein ligase complex which mediates the ubiquitination and subsequent proteasomal degradation of target proteins and acts as a regulator of mTOR signaling.</text>
</comment>
<dbReference type="GO" id="GO:0031146">
    <property type="term" value="P:SCF-dependent proteasomal ubiquitin-dependent protein catabolic process"/>
    <property type="evidence" value="ECO:0007669"/>
    <property type="project" value="UniProtKB-UniRule"/>
</dbReference>
<evidence type="ECO:0000313" key="9">
    <source>
        <dbReference type="Proteomes" id="UP001333110"/>
    </source>
</evidence>
<keyword evidence="9" id="KW-1185">Reference proteome</keyword>
<evidence type="ECO:0000256" key="5">
    <source>
        <dbReference type="ARBA" id="ARBA00022803"/>
    </source>
</evidence>
<dbReference type="PANTHER" id="PTHR12874:SF29">
    <property type="entry name" value="F-BOX ONLY PROTEIN 9"/>
    <property type="match status" value="1"/>
</dbReference>